<evidence type="ECO:0000313" key="5">
    <source>
        <dbReference type="EMBL" id="GBF50369.1"/>
    </source>
</evidence>
<dbReference type="Proteomes" id="UP000245133">
    <property type="component" value="Unassembled WGS sequence"/>
</dbReference>
<evidence type="ECO:0000256" key="2">
    <source>
        <dbReference type="ARBA" id="ARBA00023125"/>
    </source>
</evidence>
<evidence type="ECO:0000313" key="6">
    <source>
        <dbReference type="Proteomes" id="UP000245133"/>
    </source>
</evidence>
<proteinExistence type="predicted"/>
<dbReference type="InterPro" id="IPR020449">
    <property type="entry name" value="Tscrpt_reg_AraC-type_HTH"/>
</dbReference>
<protein>
    <submittedName>
        <fullName evidence="5">Transcriptional regulator, AraC family</fullName>
    </submittedName>
</protein>
<evidence type="ECO:0000259" key="4">
    <source>
        <dbReference type="PROSITE" id="PS01124"/>
    </source>
</evidence>
<keyword evidence="6" id="KW-1185">Reference proteome</keyword>
<dbReference type="Pfam" id="PF12833">
    <property type="entry name" value="HTH_18"/>
    <property type="match status" value="1"/>
</dbReference>
<comment type="caution">
    <text evidence="5">The sequence shown here is derived from an EMBL/GenBank/DDBJ whole genome shotgun (WGS) entry which is preliminary data.</text>
</comment>
<evidence type="ECO:0000256" key="1">
    <source>
        <dbReference type="ARBA" id="ARBA00023015"/>
    </source>
</evidence>
<accession>A0A2P2E0H2</accession>
<dbReference type="PROSITE" id="PS01124">
    <property type="entry name" value="HTH_ARAC_FAMILY_2"/>
    <property type="match status" value="1"/>
</dbReference>
<name>A0A2P2E0H2_9LEPT</name>
<dbReference type="EMBL" id="BFBB01000004">
    <property type="protein sequence ID" value="GBF50369.1"/>
    <property type="molecule type" value="Genomic_DNA"/>
</dbReference>
<gene>
    <name evidence="5" type="ORF">LPTSP4_18940</name>
</gene>
<dbReference type="InterPro" id="IPR009057">
    <property type="entry name" value="Homeodomain-like_sf"/>
</dbReference>
<dbReference type="GO" id="GO:0043565">
    <property type="term" value="F:sequence-specific DNA binding"/>
    <property type="evidence" value="ECO:0007669"/>
    <property type="project" value="InterPro"/>
</dbReference>
<dbReference type="InterPro" id="IPR018060">
    <property type="entry name" value="HTH_AraC"/>
</dbReference>
<dbReference type="SUPFAM" id="SSF46689">
    <property type="entry name" value="Homeodomain-like"/>
    <property type="match status" value="1"/>
</dbReference>
<dbReference type="SMART" id="SM00342">
    <property type="entry name" value="HTH_ARAC"/>
    <property type="match status" value="1"/>
</dbReference>
<dbReference type="Gene3D" id="1.10.10.60">
    <property type="entry name" value="Homeodomain-like"/>
    <property type="match status" value="1"/>
</dbReference>
<keyword evidence="2" id="KW-0238">DNA-binding</keyword>
<dbReference type="GO" id="GO:0003700">
    <property type="term" value="F:DNA-binding transcription factor activity"/>
    <property type="evidence" value="ECO:0007669"/>
    <property type="project" value="InterPro"/>
</dbReference>
<organism evidence="5 6">
    <name type="scientific">Leptospira ryugenii</name>
    <dbReference type="NCBI Taxonomy" id="1917863"/>
    <lineage>
        <taxon>Bacteria</taxon>
        <taxon>Pseudomonadati</taxon>
        <taxon>Spirochaetota</taxon>
        <taxon>Spirochaetia</taxon>
        <taxon>Leptospirales</taxon>
        <taxon>Leptospiraceae</taxon>
        <taxon>Leptospira</taxon>
    </lineage>
</organism>
<keyword evidence="1" id="KW-0805">Transcription regulation</keyword>
<keyword evidence="3" id="KW-0804">Transcription</keyword>
<dbReference type="PANTHER" id="PTHR43280">
    <property type="entry name" value="ARAC-FAMILY TRANSCRIPTIONAL REGULATOR"/>
    <property type="match status" value="1"/>
</dbReference>
<dbReference type="PANTHER" id="PTHR43280:SF32">
    <property type="entry name" value="TRANSCRIPTIONAL REGULATORY PROTEIN"/>
    <property type="match status" value="1"/>
</dbReference>
<sequence>MRDHDHEISCNGILFYGAQTFAIHNLDPVERESAHQIFQLFKVEFEKKDPVHGEMLVSLLKVLIIILTRIGKKQVRAIDGNSQEIELIRRFNLLVDLNFRQQKQINDYAFELGVSAKKLSSTFKKAKLDPPLTRIHQRIILEAKRLLLFSLKSVTEISDELGFEDMSQFSKLFKKITNESPSQFKTGISERQSQEQQN</sequence>
<dbReference type="PRINTS" id="PR00032">
    <property type="entry name" value="HTHARAC"/>
</dbReference>
<feature type="domain" description="HTH araC/xylS-type" evidence="4">
    <location>
        <begin position="89"/>
        <end position="187"/>
    </location>
</feature>
<evidence type="ECO:0000256" key="3">
    <source>
        <dbReference type="ARBA" id="ARBA00023163"/>
    </source>
</evidence>
<reference evidence="5 6" key="1">
    <citation type="submission" date="2018-02" db="EMBL/GenBank/DDBJ databases">
        <title>Novel Leptospira species isolated from soil and water in Japan.</title>
        <authorList>
            <person name="Nakao R."/>
            <person name="Masuzawa T."/>
        </authorList>
    </citation>
    <scope>NUCLEOTIDE SEQUENCE [LARGE SCALE GENOMIC DNA]</scope>
    <source>
        <strain evidence="5 6">YH101</strain>
    </source>
</reference>
<dbReference type="AlphaFoldDB" id="A0A2P2E0H2"/>